<evidence type="ECO:0000313" key="5">
    <source>
        <dbReference type="EMBL" id="CAD7661518.1"/>
    </source>
</evidence>
<name>A0A7R9QWY2_9ACAR</name>
<dbReference type="InterPro" id="IPR013783">
    <property type="entry name" value="Ig-like_fold"/>
</dbReference>
<reference evidence="5" key="1">
    <citation type="submission" date="2020-11" db="EMBL/GenBank/DDBJ databases">
        <authorList>
            <person name="Tran Van P."/>
        </authorList>
    </citation>
    <scope>NUCLEOTIDE SEQUENCE</scope>
</reference>
<dbReference type="InterPro" id="IPR011625">
    <property type="entry name" value="A2M_N_BRD"/>
</dbReference>
<keyword evidence="6" id="KW-1185">Reference proteome</keyword>
<dbReference type="InterPro" id="IPR050473">
    <property type="entry name" value="A2M/Complement_sys"/>
</dbReference>
<dbReference type="FunFam" id="2.60.40.10:FF:000155">
    <property type="entry name" value="complement C3 isoform X1"/>
    <property type="match status" value="1"/>
</dbReference>
<dbReference type="SMART" id="SM01360">
    <property type="entry name" value="A2M"/>
    <property type="match status" value="1"/>
</dbReference>
<dbReference type="Pfam" id="PF00207">
    <property type="entry name" value="A2M"/>
    <property type="match status" value="1"/>
</dbReference>
<dbReference type="Gene3D" id="2.60.40.10">
    <property type="entry name" value="Immunoglobulins"/>
    <property type="match status" value="1"/>
</dbReference>
<dbReference type="AlphaFoldDB" id="A0A7R9QWY2"/>
<evidence type="ECO:0000256" key="2">
    <source>
        <dbReference type="ARBA" id="ARBA00022966"/>
    </source>
</evidence>
<evidence type="ECO:0000256" key="1">
    <source>
        <dbReference type="ARBA" id="ARBA00022729"/>
    </source>
</evidence>
<dbReference type="GO" id="GO:0005615">
    <property type="term" value="C:extracellular space"/>
    <property type="evidence" value="ECO:0007669"/>
    <property type="project" value="InterPro"/>
</dbReference>
<dbReference type="InterPro" id="IPR011626">
    <property type="entry name" value="Alpha-macroglobulin_TED"/>
</dbReference>
<evidence type="ECO:0000313" key="6">
    <source>
        <dbReference type="Proteomes" id="UP000728032"/>
    </source>
</evidence>
<protein>
    <recommendedName>
        <fullName evidence="4">Alpha-2-macroglobulin domain-containing protein</fullName>
    </recommendedName>
</protein>
<organism evidence="5">
    <name type="scientific">Oppiella nova</name>
    <dbReference type="NCBI Taxonomy" id="334625"/>
    <lineage>
        <taxon>Eukaryota</taxon>
        <taxon>Metazoa</taxon>
        <taxon>Ecdysozoa</taxon>
        <taxon>Arthropoda</taxon>
        <taxon>Chelicerata</taxon>
        <taxon>Arachnida</taxon>
        <taxon>Acari</taxon>
        <taxon>Acariformes</taxon>
        <taxon>Sarcoptiformes</taxon>
        <taxon>Oribatida</taxon>
        <taxon>Brachypylina</taxon>
        <taxon>Oppioidea</taxon>
        <taxon>Oppiidae</taxon>
        <taxon>Oppiella</taxon>
    </lineage>
</organism>
<dbReference type="EMBL" id="OC938784">
    <property type="protein sequence ID" value="CAD7661518.1"/>
    <property type="molecule type" value="Genomic_DNA"/>
</dbReference>
<dbReference type="Pfam" id="PF07703">
    <property type="entry name" value="A2M_BRD"/>
    <property type="match status" value="1"/>
</dbReference>
<dbReference type="SUPFAM" id="SSF48239">
    <property type="entry name" value="Terpenoid cyclases/Protein prenyltransferases"/>
    <property type="match status" value="1"/>
</dbReference>
<dbReference type="PROSITE" id="PS00477">
    <property type="entry name" value="ALPHA_2_MACROGLOBULIN"/>
    <property type="match status" value="1"/>
</dbReference>
<dbReference type="Proteomes" id="UP000728032">
    <property type="component" value="Unassembled WGS sequence"/>
</dbReference>
<gene>
    <name evidence="5" type="ORF">ONB1V03_LOCUS18079</name>
</gene>
<dbReference type="Gene3D" id="6.20.50.160">
    <property type="match status" value="1"/>
</dbReference>
<dbReference type="InterPro" id="IPR001599">
    <property type="entry name" value="Macroglobln_a2"/>
</dbReference>
<dbReference type="InterPro" id="IPR008930">
    <property type="entry name" value="Terpenoid_cyclase/PrenylTrfase"/>
</dbReference>
<dbReference type="EMBL" id="CAJPVJ010023959">
    <property type="protein sequence ID" value="CAG2178654.1"/>
    <property type="molecule type" value="Genomic_DNA"/>
</dbReference>
<dbReference type="Gene3D" id="2.60.40.1930">
    <property type="match status" value="1"/>
</dbReference>
<evidence type="ECO:0000259" key="4">
    <source>
        <dbReference type="SMART" id="SM01360"/>
    </source>
</evidence>
<dbReference type="PANTHER" id="PTHR11412:SF136">
    <property type="entry name" value="CD109 ANTIGEN"/>
    <property type="match status" value="1"/>
</dbReference>
<sequence length="495" mass="54577">MAVHRMAPKARILCYYVREDNEEVVADAMDFEVDGLFRTDVSIDTDLKEAEPGAQVAVRVNTKPDAWVGIVGVDQSVLLVKSGNDMTREAVIQELQTFDTTFTTQWDGYTSTAQKLFNFSGVVVISNGLVYKHDKDYVLKSRSLLPKFNELRMMAVEIVSKVESKSAQLDRIPQPRIPRPHPQSNGCAVIKSTIPDTITSWFISAFAMHMETGLGIAPTPTKVTVFRPFFIKLSLPYSIIRGETVAIEAIVFNYTTKSIESEVVFDNKKQEFEFSDQLDIKGVNVSEMRQLVSIPANDGVSVTFTITPKTMGYIDIKLTATSAMAGDSVLKKLLVKPEGQTQHFNQSVLVDLKESANVLTKNVSIVIPKIAVPGSQKVWVTAIGDIMGPIVYNLDMGYIDIKLTANSAMAGDSVLKKLLVKPEGQTQHFNQSVLVDLKELSNVLTKNVSIVIPKIAVPGSQKVWVTAIGDIMGPIVHNLDDLLQMPYGCGEQNMM</sequence>
<dbReference type="InterPro" id="IPR019742">
    <property type="entry name" value="MacrogloblnA2_CS"/>
</dbReference>
<dbReference type="GO" id="GO:0004866">
    <property type="term" value="F:endopeptidase inhibitor activity"/>
    <property type="evidence" value="ECO:0007669"/>
    <property type="project" value="InterPro"/>
</dbReference>
<dbReference type="OrthoDB" id="6510601at2759"/>
<keyword evidence="3" id="KW-1015">Disulfide bond</keyword>
<keyword evidence="2" id="KW-0882">Thioester bond</keyword>
<feature type="domain" description="Alpha-2-macroglobulin" evidence="4">
    <location>
        <begin position="166"/>
        <end position="265"/>
    </location>
</feature>
<dbReference type="Pfam" id="PF07678">
    <property type="entry name" value="TED_complement"/>
    <property type="match status" value="1"/>
</dbReference>
<proteinExistence type="predicted"/>
<dbReference type="Gene3D" id="1.50.10.20">
    <property type="match status" value="1"/>
</dbReference>
<dbReference type="Gene3D" id="2.20.130.20">
    <property type="match status" value="1"/>
</dbReference>
<evidence type="ECO:0000256" key="3">
    <source>
        <dbReference type="ARBA" id="ARBA00023157"/>
    </source>
</evidence>
<keyword evidence="1" id="KW-0732">Signal</keyword>
<accession>A0A7R9QWY2</accession>
<dbReference type="PANTHER" id="PTHR11412">
    <property type="entry name" value="MACROGLOBULIN / COMPLEMENT"/>
    <property type="match status" value="1"/>
</dbReference>